<dbReference type="GO" id="GO:0005886">
    <property type="term" value="C:plasma membrane"/>
    <property type="evidence" value="ECO:0007669"/>
    <property type="project" value="TreeGrafter"/>
</dbReference>
<feature type="domain" description="PX" evidence="2">
    <location>
        <begin position="373"/>
        <end position="501"/>
    </location>
</feature>
<dbReference type="GO" id="GO:0016197">
    <property type="term" value="P:endosomal transport"/>
    <property type="evidence" value="ECO:0007669"/>
    <property type="project" value="TreeGrafter"/>
</dbReference>
<dbReference type="InterPro" id="IPR001683">
    <property type="entry name" value="PX_dom"/>
</dbReference>
<dbReference type="GO" id="GO:0097320">
    <property type="term" value="P:plasma membrane tubulation"/>
    <property type="evidence" value="ECO:0007669"/>
    <property type="project" value="TreeGrafter"/>
</dbReference>
<feature type="compositionally biased region" description="Low complexity" evidence="1">
    <location>
        <begin position="1"/>
        <end position="16"/>
    </location>
</feature>
<dbReference type="AlphaFoldDB" id="A0A2S5B4L3"/>
<dbReference type="OrthoDB" id="10254720at2759"/>
<name>A0A2S5B4L3_9BASI</name>
<dbReference type="InterPro" id="IPR036028">
    <property type="entry name" value="SH3-like_dom_sf"/>
</dbReference>
<keyword evidence="4" id="KW-1185">Reference proteome</keyword>
<dbReference type="EMBL" id="PJQD01000072">
    <property type="protein sequence ID" value="POY71729.1"/>
    <property type="molecule type" value="Genomic_DNA"/>
</dbReference>
<dbReference type="STRING" id="741276.A0A2S5B4L3"/>
<organism evidence="3 4">
    <name type="scientific">Rhodotorula taiwanensis</name>
    <dbReference type="NCBI Taxonomy" id="741276"/>
    <lineage>
        <taxon>Eukaryota</taxon>
        <taxon>Fungi</taxon>
        <taxon>Dikarya</taxon>
        <taxon>Basidiomycota</taxon>
        <taxon>Pucciniomycotina</taxon>
        <taxon>Microbotryomycetes</taxon>
        <taxon>Sporidiobolales</taxon>
        <taxon>Sporidiobolaceae</taxon>
        <taxon>Rhodotorula</taxon>
    </lineage>
</organism>
<dbReference type="Proteomes" id="UP000237144">
    <property type="component" value="Unassembled WGS sequence"/>
</dbReference>
<dbReference type="Gene3D" id="3.30.1520.10">
    <property type="entry name" value="Phox-like domain"/>
    <property type="match status" value="1"/>
</dbReference>
<dbReference type="PROSITE" id="PS50195">
    <property type="entry name" value="PX"/>
    <property type="match status" value="1"/>
</dbReference>
<sequence length="512" mass="55685">MREMSFASSSSSQLYSTPVGTLRLEETSDETKRYSTIRFRNEDGQLHIFFDPHLHNPFVPSPPSIGVEDKALTAKSKGGNVTEEELPGPSASSLSSAVEAVAPTAQELLPLPTQALPAVALHDFRGIAEHGELSFGPGEGLKIEVEDVGGGWSLGFTTADGEAGRGLIPRAWYTTPIPLANDIRLKYVDAQDDASQPESTLPCPVASFHETSASPSIKRRVIVSGTEFEPTWLGRRQSFTDAAAEGAGSDTAASSLVSSARAAVAAPPTLPLLHFLGSAFRASLPFAFAGIVVPGASILAATSAPTFSTEAYERRRRLPRLEAETKASTELSRALLLEWIQEGDALDDEISEATVTFCIEAGPLWRRKDVAESFRVVVSTPKKVNPAGERPHVVYTVATTFAPSPLDGEGMQEDDLEVTRRFSDFVALDRLLRSRFYHPLVLVPALPPRHDFVLGDQRFNVAFLEERRTGLQSWLDACVDHPVLGTSEELKDFLALPEYKVNDHPPMQPKWD</sequence>
<protein>
    <recommendedName>
        <fullName evidence="2">PX domain-containing protein</fullName>
    </recommendedName>
</protein>
<evidence type="ECO:0000256" key="1">
    <source>
        <dbReference type="SAM" id="MobiDB-lite"/>
    </source>
</evidence>
<comment type="caution">
    <text evidence="3">The sequence shown here is derived from an EMBL/GenBank/DDBJ whole genome shotgun (WGS) entry which is preliminary data.</text>
</comment>
<dbReference type="GO" id="GO:0031410">
    <property type="term" value="C:cytoplasmic vesicle"/>
    <property type="evidence" value="ECO:0007669"/>
    <property type="project" value="TreeGrafter"/>
</dbReference>
<evidence type="ECO:0000259" key="2">
    <source>
        <dbReference type="PROSITE" id="PS50195"/>
    </source>
</evidence>
<dbReference type="InterPro" id="IPR036871">
    <property type="entry name" value="PX_dom_sf"/>
</dbReference>
<evidence type="ECO:0000313" key="3">
    <source>
        <dbReference type="EMBL" id="POY71729.1"/>
    </source>
</evidence>
<dbReference type="SMART" id="SM00312">
    <property type="entry name" value="PX"/>
    <property type="match status" value="1"/>
</dbReference>
<dbReference type="GO" id="GO:0006897">
    <property type="term" value="P:endocytosis"/>
    <property type="evidence" value="ECO:0007669"/>
    <property type="project" value="TreeGrafter"/>
</dbReference>
<reference evidence="3 4" key="1">
    <citation type="journal article" date="2018" name="Front. Microbiol.">
        <title>Prospects for Fungal Bioremediation of Acidic Radioactive Waste Sites: Characterization and Genome Sequence of Rhodotorula taiwanensis MD1149.</title>
        <authorList>
            <person name="Tkavc R."/>
            <person name="Matrosova V.Y."/>
            <person name="Grichenko O.E."/>
            <person name="Gostincar C."/>
            <person name="Volpe R.P."/>
            <person name="Klimenkova P."/>
            <person name="Gaidamakova E.K."/>
            <person name="Zhou C.E."/>
            <person name="Stewart B.J."/>
            <person name="Lyman M.G."/>
            <person name="Malfatti S.A."/>
            <person name="Rubinfeld B."/>
            <person name="Courtot M."/>
            <person name="Singh J."/>
            <person name="Dalgard C.L."/>
            <person name="Hamilton T."/>
            <person name="Frey K.G."/>
            <person name="Gunde-Cimerman N."/>
            <person name="Dugan L."/>
            <person name="Daly M.J."/>
        </authorList>
    </citation>
    <scope>NUCLEOTIDE SEQUENCE [LARGE SCALE GENOMIC DNA]</scope>
    <source>
        <strain evidence="3 4">MD1149</strain>
    </source>
</reference>
<dbReference type="Pfam" id="PF00787">
    <property type="entry name" value="PX"/>
    <property type="match status" value="1"/>
</dbReference>
<dbReference type="PANTHER" id="PTHR45827">
    <property type="entry name" value="SORTING NEXIN"/>
    <property type="match status" value="1"/>
</dbReference>
<feature type="region of interest" description="Disordered" evidence="1">
    <location>
        <begin position="1"/>
        <end position="31"/>
    </location>
</feature>
<dbReference type="SUPFAM" id="SSF64268">
    <property type="entry name" value="PX domain"/>
    <property type="match status" value="1"/>
</dbReference>
<gene>
    <name evidence="3" type="ORF">BMF94_5090</name>
</gene>
<dbReference type="PANTHER" id="PTHR45827:SF1">
    <property type="entry name" value="SORTING NEXIN"/>
    <property type="match status" value="1"/>
</dbReference>
<evidence type="ECO:0000313" key="4">
    <source>
        <dbReference type="Proteomes" id="UP000237144"/>
    </source>
</evidence>
<accession>A0A2S5B4L3</accession>
<proteinExistence type="predicted"/>
<dbReference type="GO" id="GO:0035091">
    <property type="term" value="F:phosphatidylinositol binding"/>
    <property type="evidence" value="ECO:0007669"/>
    <property type="project" value="InterPro"/>
</dbReference>
<dbReference type="SUPFAM" id="SSF50044">
    <property type="entry name" value="SH3-domain"/>
    <property type="match status" value="1"/>
</dbReference>